<evidence type="ECO:0000256" key="1">
    <source>
        <dbReference type="SAM" id="MobiDB-lite"/>
    </source>
</evidence>
<feature type="region of interest" description="Disordered" evidence="1">
    <location>
        <begin position="1"/>
        <end position="24"/>
    </location>
</feature>
<comment type="caution">
    <text evidence="2">The sequence shown here is derived from an EMBL/GenBank/DDBJ whole genome shotgun (WGS) entry which is preliminary data.</text>
</comment>
<dbReference type="EMBL" id="JBEWCH010000011">
    <property type="protein sequence ID" value="MET1476221.1"/>
    <property type="molecule type" value="Genomic_DNA"/>
</dbReference>
<protein>
    <submittedName>
        <fullName evidence="2">Uncharacterized protein</fullName>
    </submittedName>
</protein>
<dbReference type="RefSeq" id="WP_175978916.1">
    <property type="nucleotide sequence ID" value="NZ_JBEWCH010000011.1"/>
</dbReference>
<keyword evidence="3" id="KW-1185">Reference proteome</keyword>
<evidence type="ECO:0000313" key="2">
    <source>
        <dbReference type="EMBL" id="MET1476221.1"/>
    </source>
</evidence>
<gene>
    <name evidence="2" type="ORF">ABXL37_18345</name>
</gene>
<accession>A0ABV2CB10</accession>
<sequence>MTTNRRSLPPNAGKGRKPGVPNKTTQACRDALVEAFDKLGGVAALVKFGKADPAAFYKIWSKLLPREIKAEVTDMTREERLERLKELIGVGSAHGED</sequence>
<organism evidence="2 3">
    <name type="scientific">Burkholderia sola</name>
    <dbReference type="NCBI Taxonomy" id="2843302"/>
    <lineage>
        <taxon>Bacteria</taxon>
        <taxon>Pseudomonadati</taxon>
        <taxon>Pseudomonadota</taxon>
        <taxon>Betaproteobacteria</taxon>
        <taxon>Burkholderiales</taxon>
        <taxon>Burkholderiaceae</taxon>
        <taxon>Burkholderia</taxon>
        <taxon>Burkholderia cepacia complex</taxon>
    </lineage>
</organism>
<evidence type="ECO:0000313" key="3">
    <source>
        <dbReference type="Proteomes" id="UP001548587"/>
    </source>
</evidence>
<proteinExistence type="predicted"/>
<name>A0ABV2CB10_9BURK</name>
<dbReference type="Proteomes" id="UP001548587">
    <property type="component" value="Unassembled WGS sequence"/>
</dbReference>
<reference evidence="2 3" key="1">
    <citation type="submission" date="2024-06" db="EMBL/GenBank/DDBJ databases">
        <title>Burkholderia sola in Mexico.</title>
        <authorList>
            <person name="Estrada P."/>
        </authorList>
    </citation>
    <scope>NUCLEOTIDE SEQUENCE [LARGE SCALE GENOMIC DNA]</scope>
    <source>
        <strain evidence="2 3">CpTa8-5</strain>
    </source>
</reference>